<evidence type="ECO:0000256" key="3">
    <source>
        <dbReference type="ARBA" id="ARBA00022645"/>
    </source>
</evidence>
<dbReference type="RefSeq" id="WP_166395638.1">
    <property type="nucleotide sequence ID" value="NZ_CP045121.1"/>
</dbReference>
<comment type="catalytic activity">
    <reaction evidence="12">
        <text>Preferential cleavage: (Ac)2-L-Lys-D-Ala-|-D-Ala. Also transpeptidation of peptidyl-alanyl moieties that are N-acyl substituents of D-alanine.</text>
        <dbReference type="EC" id="3.4.16.4"/>
    </reaction>
</comment>
<dbReference type="PANTHER" id="PTHR32282:SF33">
    <property type="entry name" value="PEPTIDOGLYCAN GLYCOSYLTRANSFERASE"/>
    <property type="match status" value="1"/>
</dbReference>
<evidence type="ECO:0000259" key="16">
    <source>
        <dbReference type="Pfam" id="PF00912"/>
    </source>
</evidence>
<dbReference type="GO" id="GO:0009002">
    <property type="term" value="F:serine-type D-Ala-D-Ala carboxypeptidase activity"/>
    <property type="evidence" value="ECO:0007669"/>
    <property type="project" value="UniProtKB-EC"/>
</dbReference>
<dbReference type="Pfam" id="PF00905">
    <property type="entry name" value="Transpeptidase"/>
    <property type="match status" value="1"/>
</dbReference>
<evidence type="ECO:0000256" key="6">
    <source>
        <dbReference type="ARBA" id="ARBA00022679"/>
    </source>
</evidence>
<keyword evidence="8" id="KW-0133">Cell shape</keyword>
<keyword evidence="18" id="KW-1185">Reference proteome</keyword>
<evidence type="ECO:0000313" key="17">
    <source>
        <dbReference type="EMBL" id="QIN77962.1"/>
    </source>
</evidence>
<keyword evidence="5" id="KW-0328">Glycosyltransferase</keyword>
<evidence type="ECO:0000313" key="18">
    <source>
        <dbReference type="Proteomes" id="UP000502706"/>
    </source>
</evidence>
<comment type="similarity">
    <text evidence="2">In the N-terminal section; belongs to the glycosyltransferase 51 family.</text>
</comment>
<dbReference type="KEGG" id="rmar:GBA65_04875"/>
<feature type="compositionally biased region" description="Gly residues" evidence="14">
    <location>
        <begin position="680"/>
        <end position="699"/>
    </location>
</feature>
<dbReference type="SUPFAM" id="SSF53955">
    <property type="entry name" value="Lysozyme-like"/>
    <property type="match status" value="1"/>
</dbReference>
<keyword evidence="10" id="KW-0511">Multifunctional enzyme</keyword>
<dbReference type="AlphaFoldDB" id="A0A6G8PUQ3"/>
<dbReference type="GO" id="GO:0008658">
    <property type="term" value="F:penicillin binding"/>
    <property type="evidence" value="ECO:0007669"/>
    <property type="project" value="InterPro"/>
</dbReference>
<gene>
    <name evidence="17" type="ORF">GBA65_04875</name>
</gene>
<keyword evidence="3" id="KW-0121">Carboxypeptidase</keyword>
<feature type="compositionally biased region" description="Low complexity" evidence="14">
    <location>
        <begin position="718"/>
        <end position="731"/>
    </location>
</feature>
<comment type="similarity">
    <text evidence="1">In the C-terminal section; belongs to the transpeptidase family.</text>
</comment>
<comment type="catalytic activity">
    <reaction evidence="13">
        <text>[GlcNAc-(1-&gt;4)-Mur2Ac(oyl-L-Ala-gamma-D-Glu-L-Lys-D-Ala-D-Ala)](n)-di-trans,octa-cis-undecaprenyl diphosphate + beta-D-GlcNAc-(1-&gt;4)-Mur2Ac(oyl-L-Ala-gamma-D-Glu-L-Lys-D-Ala-D-Ala)-di-trans,octa-cis-undecaprenyl diphosphate = [GlcNAc-(1-&gt;4)-Mur2Ac(oyl-L-Ala-gamma-D-Glu-L-Lys-D-Ala-D-Ala)](n+1)-di-trans,octa-cis-undecaprenyl diphosphate + di-trans,octa-cis-undecaprenyl diphosphate + H(+)</text>
        <dbReference type="Rhea" id="RHEA:23708"/>
        <dbReference type="Rhea" id="RHEA-COMP:9602"/>
        <dbReference type="Rhea" id="RHEA-COMP:9603"/>
        <dbReference type="ChEBI" id="CHEBI:15378"/>
        <dbReference type="ChEBI" id="CHEBI:58405"/>
        <dbReference type="ChEBI" id="CHEBI:60033"/>
        <dbReference type="ChEBI" id="CHEBI:78435"/>
        <dbReference type="EC" id="2.4.99.28"/>
    </reaction>
</comment>
<proteinExistence type="inferred from homology"/>
<dbReference type="GO" id="GO:0071555">
    <property type="term" value="P:cell wall organization"/>
    <property type="evidence" value="ECO:0007669"/>
    <property type="project" value="UniProtKB-KW"/>
</dbReference>
<organism evidence="17 18">
    <name type="scientific">Rubrobacter marinus</name>
    <dbReference type="NCBI Taxonomy" id="2653852"/>
    <lineage>
        <taxon>Bacteria</taxon>
        <taxon>Bacillati</taxon>
        <taxon>Actinomycetota</taxon>
        <taxon>Rubrobacteria</taxon>
        <taxon>Rubrobacterales</taxon>
        <taxon>Rubrobacteraceae</taxon>
        <taxon>Rubrobacter</taxon>
    </lineage>
</organism>
<dbReference type="EMBL" id="CP045121">
    <property type="protein sequence ID" value="QIN77962.1"/>
    <property type="molecule type" value="Genomic_DNA"/>
</dbReference>
<dbReference type="Gene3D" id="1.10.3810.10">
    <property type="entry name" value="Biosynthetic peptidoglycan transglycosylase-like"/>
    <property type="match status" value="1"/>
</dbReference>
<sequence length="759" mass="82480">MDRSHLARIGRRRRRRVEERKRRGRVWRVVRGALVGLVAVFLLSTVASVGAFAYTYRTLSENLPELDSYRTAELAQTSVVYNAQGEVVDELHGVQNRFVVGLDEVDPTLRDAVVAIEDRRFYEHRGVDFEAIGRAAVENAKTLSVREGGSTITQQLIKNTYIAQEQRQIPSLQRKLTEASLAWQYEEEHAKEEILEQYLNTVYFGANAYGAEAAARTYYDKEAKDLTLPESAMLAGIINLPGTYDPFSDPESARARRDVVLGRMLENGYIDASEHAEAVSTDLNLSRGRVEYENDNEYFLDAVRKEMAREYGEEALYEGGLKIYTTLDPRLQELAASAVDGVVVPEAGDPSASLVSVEPSTGAVRAMVGGSDFEQLKFNLATQGKRQPGSSFKTFVLAEAIRQGISLDTKYVSKYLEVPMGLLEEPYVVQNYDFHERGPINLKTATEQSDNTVYVQLALDLGMENVVEMAKSMGVVSGLETYPSTAIGGLGEGVSPFEMASAYSTLPNGGVHMEPYLVEKVVKEGEGGGETVVEEHELSGEEALTRDQAAAVTQTLRGVVERGTASRYRDLDAEIGRPSAGKTGTSEEFVDAWFVGFVPQLTTSVWVGYPQERVSMVNINGLEEINGENYPLDIWSAYMQGAVAGLPVEQLDAPSPDLKLQIKTGGYAYKEPEKKETTGGTTGGTTRGGTTGETTGGGTTSETTGPATVPGVPSSGTPGAAQPSVPASPQQPLIPQRQTPPVNGQPPAAQPTPSRPAQY</sequence>
<accession>A0A6G8PUQ3</accession>
<evidence type="ECO:0000256" key="2">
    <source>
        <dbReference type="ARBA" id="ARBA00007739"/>
    </source>
</evidence>
<dbReference type="GO" id="GO:0008360">
    <property type="term" value="P:regulation of cell shape"/>
    <property type="evidence" value="ECO:0007669"/>
    <property type="project" value="UniProtKB-KW"/>
</dbReference>
<dbReference type="GO" id="GO:0008955">
    <property type="term" value="F:peptidoglycan glycosyltransferase activity"/>
    <property type="evidence" value="ECO:0007669"/>
    <property type="project" value="UniProtKB-EC"/>
</dbReference>
<evidence type="ECO:0000256" key="4">
    <source>
        <dbReference type="ARBA" id="ARBA00022670"/>
    </source>
</evidence>
<dbReference type="Gene3D" id="3.40.710.10">
    <property type="entry name" value="DD-peptidase/beta-lactamase superfamily"/>
    <property type="match status" value="1"/>
</dbReference>
<dbReference type="InterPro" id="IPR001460">
    <property type="entry name" value="PCN-bd_Tpept"/>
</dbReference>
<evidence type="ECO:0000256" key="11">
    <source>
        <dbReference type="ARBA" id="ARBA00023316"/>
    </source>
</evidence>
<dbReference type="InterPro" id="IPR001264">
    <property type="entry name" value="Glyco_trans_51"/>
</dbReference>
<keyword evidence="9" id="KW-0573">Peptidoglycan synthesis</keyword>
<keyword evidence="4" id="KW-0645">Protease</keyword>
<evidence type="ECO:0000256" key="1">
    <source>
        <dbReference type="ARBA" id="ARBA00007090"/>
    </source>
</evidence>
<dbReference type="Proteomes" id="UP000502706">
    <property type="component" value="Chromosome"/>
</dbReference>
<dbReference type="GO" id="GO:0009252">
    <property type="term" value="P:peptidoglycan biosynthetic process"/>
    <property type="evidence" value="ECO:0007669"/>
    <property type="project" value="UniProtKB-KW"/>
</dbReference>
<dbReference type="InterPro" id="IPR012338">
    <property type="entry name" value="Beta-lactam/transpept-like"/>
</dbReference>
<dbReference type="SUPFAM" id="SSF56601">
    <property type="entry name" value="beta-lactamase/transpeptidase-like"/>
    <property type="match status" value="1"/>
</dbReference>
<dbReference type="PANTHER" id="PTHR32282">
    <property type="entry name" value="BINDING PROTEIN TRANSPEPTIDASE, PUTATIVE-RELATED"/>
    <property type="match status" value="1"/>
</dbReference>
<evidence type="ECO:0000256" key="13">
    <source>
        <dbReference type="ARBA" id="ARBA00049902"/>
    </source>
</evidence>
<keyword evidence="6" id="KW-0808">Transferase</keyword>
<evidence type="ECO:0000256" key="5">
    <source>
        <dbReference type="ARBA" id="ARBA00022676"/>
    </source>
</evidence>
<evidence type="ECO:0000256" key="9">
    <source>
        <dbReference type="ARBA" id="ARBA00022984"/>
    </source>
</evidence>
<feature type="domain" description="Penicillin-binding protein transpeptidase" evidence="15">
    <location>
        <begin position="353"/>
        <end position="608"/>
    </location>
</feature>
<name>A0A6G8PUQ3_9ACTN</name>
<feature type="compositionally biased region" description="Pro residues" evidence="14">
    <location>
        <begin position="748"/>
        <end position="759"/>
    </location>
</feature>
<feature type="region of interest" description="Disordered" evidence="14">
    <location>
        <begin position="669"/>
        <end position="759"/>
    </location>
</feature>
<dbReference type="GO" id="GO:0006508">
    <property type="term" value="P:proteolysis"/>
    <property type="evidence" value="ECO:0007669"/>
    <property type="project" value="UniProtKB-KW"/>
</dbReference>
<dbReference type="NCBIfam" id="TIGR02074">
    <property type="entry name" value="PBP_1a_fam"/>
    <property type="match status" value="1"/>
</dbReference>
<protein>
    <submittedName>
        <fullName evidence="17">PBP1A family penicillin-binding protein</fullName>
    </submittedName>
</protein>
<evidence type="ECO:0000256" key="8">
    <source>
        <dbReference type="ARBA" id="ARBA00022960"/>
    </source>
</evidence>
<dbReference type="InterPro" id="IPR023346">
    <property type="entry name" value="Lysozyme-like_dom_sf"/>
</dbReference>
<keyword evidence="11" id="KW-0961">Cell wall biogenesis/degradation</keyword>
<dbReference type="InterPro" id="IPR050396">
    <property type="entry name" value="Glycosyltr_51/Transpeptidase"/>
</dbReference>
<evidence type="ECO:0000256" key="12">
    <source>
        <dbReference type="ARBA" id="ARBA00034000"/>
    </source>
</evidence>
<evidence type="ECO:0000256" key="10">
    <source>
        <dbReference type="ARBA" id="ARBA00023268"/>
    </source>
</evidence>
<keyword evidence="7" id="KW-0378">Hydrolase</keyword>
<dbReference type="Pfam" id="PF00912">
    <property type="entry name" value="Transgly"/>
    <property type="match status" value="1"/>
</dbReference>
<dbReference type="FunFam" id="1.10.3810.10:FF:000001">
    <property type="entry name" value="Penicillin-binding protein 1A"/>
    <property type="match status" value="1"/>
</dbReference>
<dbReference type="GO" id="GO:0030288">
    <property type="term" value="C:outer membrane-bounded periplasmic space"/>
    <property type="evidence" value="ECO:0007669"/>
    <property type="project" value="TreeGrafter"/>
</dbReference>
<reference evidence="17 18" key="1">
    <citation type="submission" date="2019-10" db="EMBL/GenBank/DDBJ databases">
        <title>Rubrobacter sp nov SCSIO 52915 isolated from a deep-sea sediment in the South China Sea.</title>
        <authorList>
            <person name="Chen R.W."/>
        </authorList>
    </citation>
    <scope>NUCLEOTIDE SEQUENCE [LARGE SCALE GENOMIC DNA]</scope>
    <source>
        <strain evidence="17 18">SCSIO 52915</strain>
    </source>
</reference>
<dbReference type="InterPro" id="IPR036950">
    <property type="entry name" value="PBP_transglycosylase"/>
</dbReference>
<evidence type="ECO:0000256" key="7">
    <source>
        <dbReference type="ARBA" id="ARBA00022801"/>
    </source>
</evidence>
<feature type="domain" description="Glycosyl transferase family 51" evidence="16">
    <location>
        <begin position="85"/>
        <end position="264"/>
    </location>
</feature>
<evidence type="ECO:0000259" key="15">
    <source>
        <dbReference type="Pfam" id="PF00905"/>
    </source>
</evidence>
<evidence type="ECO:0000256" key="14">
    <source>
        <dbReference type="SAM" id="MobiDB-lite"/>
    </source>
</evidence>